<comment type="caution">
    <text evidence="1">The sequence shown here is derived from an EMBL/GenBank/DDBJ whole genome shotgun (WGS) entry which is preliminary data.</text>
</comment>
<protein>
    <submittedName>
        <fullName evidence="1">Uncharacterized protein</fullName>
    </submittedName>
</protein>
<dbReference type="EMBL" id="BAAAVS010000021">
    <property type="protein sequence ID" value="GAA3034318.1"/>
    <property type="molecule type" value="Genomic_DNA"/>
</dbReference>
<evidence type="ECO:0000313" key="1">
    <source>
        <dbReference type="EMBL" id="GAA3034318.1"/>
    </source>
</evidence>
<accession>A0ABP6L9I9</accession>
<dbReference type="RefSeq" id="WP_344716533.1">
    <property type="nucleotide sequence ID" value="NZ_BAAAVS010000021.1"/>
</dbReference>
<dbReference type="InterPro" id="IPR041289">
    <property type="entry name" value="Bact_RF_family3"/>
</dbReference>
<keyword evidence="2" id="KW-1185">Reference proteome</keyword>
<proteinExistence type="predicted"/>
<name>A0ABP6L9I9_9ACTN</name>
<evidence type="ECO:0000313" key="2">
    <source>
        <dbReference type="Proteomes" id="UP001501035"/>
    </source>
</evidence>
<gene>
    <name evidence="1" type="ORF">GCM10010528_14000</name>
</gene>
<organism evidence="1 2">
    <name type="scientific">Gordonia defluvii</name>
    <dbReference type="NCBI Taxonomy" id="283718"/>
    <lineage>
        <taxon>Bacteria</taxon>
        <taxon>Bacillati</taxon>
        <taxon>Actinomycetota</taxon>
        <taxon>Actinomycetes</taxon>
        <taxon>Mycobacteriales</taxon>
        <taxon>Gordoniaceae</taxon>
        <taxon>Gordonia</taxon>
    </lineage>
</organism>
<dbReference type="Proteomes" id="UP001501035">
    <property type="component" value="Unassembled WGS sequence"/>
</dbReference>
<reference evidence="2" key="1">
    <citation type="journal article" date="2019" name="Int. J. Syst. Evol. Microbiol.">
        <title>The Global Catalogue of Microorganisms (GCM) 10K type strain sequencing project: providing services to taxonomists for standard genome sequencing and annotation.</title>
        <authorList>
            <consortium name="The Broad Institute Genomics Platform"/>
            <consortium name="The Broad Institute Genome Sequencing Center for Infectious Disease"/>
            <person name="Wu L."/>
            <person name="Ma J."/>
        </authorList>
    </citation>
    <scope>NUCLEOTIDE SEQUENCE [LARGE SCALE GENOMIC DNA]</scope>
    <source>
        <strain evidence="2">JCM 14234</strain>
    </source>
</reference>
<sequence>MTVYAPATAAEFELARTTVKSSFDEAIRILRENGANHALETAFHERIAQVMADECWHKLSRSLAIFATPETVEVFVLPNNLESQLQVGKYFDLGQFVRAVATPQDAYALTLSGNQWNLWRASASARAHEFEADKEGHDSVTHREEDMPDVLDEYAKHVAVITERELNREDPSGQRPLFLFAADPLEGIFRQIGVGPREIVRNVGSPDELKPDEVDAAIRGGLDQINAERASTTVNILADGVSKGLVATDIVDIARAAVGGAVDTLVYEFTVDILGRLDNETGAITYLDDGYDLLSRIAIVVLQNGGTVVPVRDADVTSDIWNGIAVARLRYPLAQ</sequence>
<dbReference type="Pfam" id="PF18845">
    <property type="entry name" value="baeRF_family3"/>
    <property type="match status" value="1"/>
</dbReference>